<dbReference type="Proteomes" id="UP000061809">
    <property type="component" value="Chromosome"/>
</dbReference>
<accession>A0A0P0GMN8</accession>
<name>A0A0P0GMN8_9BACE</name>
<dbReference type="EMBL" id="CP012801">
    <property type="protein sequence ID" value="ALJ61199.1"/>
    <property type="molecule type" value="Genomic_DNA"/>
</dbReference>
<reference evidence="1 2" key="1">
    <citation type="journal article" date="2015" name="Science">
        <title>Genetic determinants of in vivo fitness and diet responsiveness in multiple human gut Bacteroides.</title>
        <authorList>
            <person name="Wu M."/>
            <person name="McNulty N.P."/>
            <person name="Rodionov D.A."/>
            <person name="Khoroshkin M.S."/>
            <person name="Griffin N.W."/>
            <person name="Cheng J."/>
            <person name="Latreille P."/>
            <person name="Kerstetter R.A."/>
            <person name="Terrapon N."/>
            <person name="Henrissat B."/>
            <person name="Osterman A.L."/>
            <person name="Gordon J.I."/>
        </authorList>
    </citation>
    <scope>NUCLEOTIDE SEQUENCE [LARGE SCALE GENOMIC DNA]</scope>
    <source>
        <strain evidence="1 2">WH2</strain>
    </source>
</reference>
<sequence>MIERTTYKLKGTLRIDFETDRARLDSFPALESDWNKLLHRLTKADEPLRYHDGDGEEDMLYPFLENQELTVFADITRKKLSNYGNSFANVQGTAMQAAYVQKLRQDINRWIARLDSYLHNTWQAGNNSSPAAETARWLKERLEQSLSADELDGNNNYYRMLRTVAAIQENADYYLNQIKDSGDIDPALSLLVVYLKNYGSIAEAFNRRLATLPELYRKDILHAVPQDAVQDNVYVIITPTEGIGGFTLPKDEPFPAGQNATGEELIYRTEKKEYISPIQCVEADALYGFSNPSYGGALELYKQLIQLQDTTDAQTLFAHGEELRIGWQVESPMLVLNEGERNISIYFHLTADSSIPNNTKGFVLQLSGAEGWMEQTSECYIESGRLCFSFSLPYNAVAPASCMEEVHGTTTEYPVIRILTDNANCPYKWAQQLIFDSVEIKTEVNGIRNFSFYNDQGEVDTTQPFHPFGIQAECGACFLFGNEEMSLKNLQEVRLKGIWKELPETEEGFNKMYKEYGTDADVFKVSTEYQIGGRWKKCGDEQKLFSFNENGDLNSAEIVFSFTVQPQSISSDEIAVPYEYSRDKDGFFRITLESPSIGFGTKAYRTLFSETMVHNSGCKEKKRKDLPSEPVIPVMADVELSYIATEETTLSDMERSFIRLSRITALSRQEPFPIAKGEKQPFLPSVPAENLLYFGLLHALGEQNLRLYFDMVLPQEKIPFYDPQPGRQVTLAWEYWNGNEWHSIAIESVLAEETLGLTQSGFIEINLPEKISSSHMDKQGRAWIRAAVTGDLSSCLAVRGIRTNCIRLISQNGDGTSLPAGTIQGIKEPDERIESVTQPLSGFGGKPAETATGVAVRQTSRISNRHRALMIKDYEHLVLEFFPEVDKIQCISIPQNKGASKICLVVFSRAEDSRYFLSPAWKLAEIQQLVRQYASPFASLRVINPVYERVNVHCKAILWDSMPDKGKAVRQLVVLAQNYIAPWYRKEEIPMLRQRYSYKELHARMVNHEDLMRLVTLEVNGKSLSRIDVDTVDFTFEGKHPWSVLLPVIKIELLSPHDGIEKAEIGSNFIIG</sequence>
<dbReference type="PATRIC" id="fig|246787.4.peg.4117"/>
<proteinExistence type="predicted"/>
<evidence type="ECO:0000313" key="1">
    <source>
        <dbReference type="EMBL" id="ALJ61199.1"/>
    </source>
</evidence>
<gene>
    <name evidence="1" type="ORF">BcellWH2_03979</name>
</gene>
<dbReference type="KEGG" id="bcel:BcellWH2_03979"/>
<evidence type="ECO:0008006" key="3">
    <source>
        <dbReference type="Google" id="ProtNLM"/>
    </source>
</evidence>
<dbReference type="AlphaFoldDB" id="A0A0P0GMN8"/>
<organism evidence="1 2">
    <name type="scientific">Bacteroides cellulosilyticus</name>
    <dbReference type="NCBI Taxonomy" id="246787"/>
    <lineage>
        <taxon>Bacteria</taxon>
        <taxon>Pseudomonadati</taxon>
        <taxon>Bacteroidota</taxon>
        <taxon>Bacteroidia</taxon>
        <taxon>Bacteroidales</taxon>
        <taxon>Bacteroidaceae</taxon>
        <taxon>Bacteroides</taxon>
    </lineage>
</organism>
<protein>
    <recommendedName>
        <fullName evidence="3">Baseplate protein J-like domain-containing protein</fullName>
    </recommendedName>
</protein>
<evidence type="ECO:0000313" key="2">
    <source>
        <dbReference type="Proteomes" id="UP000061809"/>
    </source>
</evidence>
<dbReference type="RefSeq" id="WP_029427202.1">
    <property type="nucleotide sequence ID" value="NZ_CP012801.1"/>
</dbReference>